<dbReference type="AlphaFoldDB" id="A0A3B0X8K2"/>
<name>A0A3B0X8K2_9ZZZZ</name>
<protein>
    <submittedName>
        <fullName evidence="1">Uncharacterized protein</fullName>
    </submittedName>
</protein>
<reference evidence="1" key="1">
    <citation type="submission" date="2018-06" db="EMBL/GenBank/DDBJ databases">
        <authorList>
            <person name="Zhirakovskaya E."/>
        </authorList>
    </citation>
    <scope>NUCLEOTIDE SEQUENCE</scope>
</reference>
<proteinExistence type="predicted"/>
<evidence type="ECO:0000313" key="1">
    <source>
        <dbReference type="EMBL" id="VAW60713.1"/>
    </source>
</evidence>
<dbReference type="EMBL" id="UOFG01000129">
    <property type="protein sequence ID" value="VAW60713.1"/>
    <property type="molecule type" value="Genomic_DNA"/>
</dbReference>
<sequence>MLDLTRKDTFAKYSAITTSLQHHGDRYTFSPASAQLLANLLASNWAEPRTHHNAAHT</sequence>
<accession>A0A3B0X8K2</accession>
<gene>
    <name evidence="1" type="ORF">MNBD_GAMMA11-1852</name>
</gene>
<organism evidence="1">
    <name type="scientific">hydrothermal vent metagenome</name>
    <dbReference type="NCBI Taxonomy" id="652676"/>
    <lineage>
        <taxon>unclassified sequences</taxon>
        <taxon>metagenomes</taxon>
        <taxon>ecological metagenomes</taxon>
    </lineage>
</organism>